<feature type="compositionally biased region" description="Low complexity" evidence="2">
    <location>
        <begin position="1"/>
        <end position="22"/>
    </location>
</feature>
<gene>
    <name evidence="4" type="ORF">Rsub_02714</name>
</gene>
<feature type="region of interest" description="Disordered" evidence="2">
    <location>
        <begin position="1"/>
        <end position="76"/>
    </location>
</feature>
<dbReference type="InterPro" id="IPR020103">
    <property type="entry name" value="PsdUridine_synth_cat_dom_sf"/>
</dbReference>
<feature type="compositionally biased region" description="Low complexity" evidence="2">
    <location>
        <begin position="31"/>
        <end position="44"/>
    </location>
</feature>
<dbReference type="FunCoup" id="A0A2V0NQQ9">
    <property type="interactions" value="1903"/>
</dbReference>
<dbReference type="GO" id="GO:0003723">
    <property type="term" value="F:RNA binding"/>
    <property type="evidence" value="ECO:0007669"/>
    <property type="project" value="InterPro"/>
</dbReference>
<feature type="region of interest" description="Disordered" evidence="2">
    <location>
        <begin position="390"/>
        <end position="469"/>
    </location>
</feature>
<evidence type="ECO:0000256" key="2">
    <source>
        <dbReference type="SAM" id="MobiDB-lite"/>
    </source>
</evidence>
<dbReference type="InParanoid" id="A0A2V0NQQ9"/>
<dbReference type="PANTHER" id="PTHR21600:SF87">
    <property type="entry name" value="RNA PSEUDOURIDYLATE SYNTHASE DOMAIN-CONTAINING PROTEIN 1"/>
    <property type="match status" value="1"/>
</dbReference>
<keyword evidence="5" id="KW-1185">Reference proteome</keyword>
<feature type="compositionally biased region" description="Gly residues" evidence="2">
    <location>
        <begin position="296"/>
        <end position="323"/>
    </location>
</feature>
<dbReference type="GO" id="GO:0000455">
    <property type="term" value="P:enzyme-directed rRNA pseudouridine synthesis"/>
    <property type="evidence" value="ECO:0007669"/>
    <property type="project" value="TreeGrafter"/>
</dbReference>
<dbReference type="AlphaFoldDB" id="A0A2V0NQQ9"/>
<dbReference type="EMBL" id="BDRX01000014">
    <property type="protein sequence ID" value="GBF90008.1"/>
    <property type="molecule type" value="Genomic_DNA"/>
</dbReference>
<dbReference type="OrthoDB" id="424794at2759"/>
<organism evidence="4 5">
    <name type="scientific">Raphidocelis subcapitata</name>
    <dbReference type="NCBI Taxonomy" id="307507"/>
    <lineage>
        <taxon>Eukaryota</taxon>
        <taxon>Viridiplantae</taxon>
        <taxon>Chlorophyta</taxon>
        <taxon>core chlorophytes</taxon>
        <taxon>Chlorophyceae</taxon>
        <taxon>CS clade</taxon>
        <taxon>Sphaeropleales</taxon>
        <taxon>Selenastraceae</taxon>
        <taxon>Raphidocelis</taxon>
    </lineage>
</organism>
<dbReference type="SUPFAM" id="SSF55120">
    <property type="entry name" value="Pseudouridine synthase"/>
    <property type="match status" value="1"/>
</dbReference>
<feature type="region of interest" description="Disordered" evidence="2">
    <location>
        <begin position="281"/>
        <end position="326"/>
    </location>
</feature>
<name>A0A2V0NQQ9_9CHLO</name>
<dbReference type="InterPro" id="IPR050188">
    <property type="entry name" value="RluA_PseudoU_synthase"/>
</dbReference>
<comment type="caution">
    <text evidence="4">The sequence shown here is derived from an EMBL/GenBank/DDBJ whole genome shotgun (WGS) entry which is preliminary data.</text>
</comment>
<evidence type="ECO:0000259" key="3">
    <source>
        <dbReference type="Pfam" id="PF00849"/>
    </source>
</evidence>
<reference evidence="4 5" key="1">
    <citation type="journal article" date="2018" name="Sci. Rep.">
        <title>Raphidocelis subcapitata (=Pseudokirchneriella subcapitata) provides an insight into genome evolution and environmental adaptations in the Sphaeropleales.</title>
        <authorList>
            <person name="Suzuki S."/>
            <person name="Yamaguchi H."/>
            <person name="Nakajima N."/>
            <person name="Kawachi M."/>
        </authorList>
    </citation>
    <scope>NUCLEOTIDE SEQUENCE [LARGE SCALE GENOMIC DNA]</scope>
    <source>
        <strain evidence="4 5">NIES-35</strain>
    </source>
</reference>
<evidence type="ECO:0000313" key="5">
    <source>
        <dbReference type="Proteomes" id="UP000247498"/>
    </source>
</evidence>
<dbReference type="STRING" id="307507.A0A2V0NQQ9"/>
<dbReference type="Proteomes" id="UP000247498">
    <property type="component" value="Unassembled WGS sequence"/>
</dbReference>
<dbReference type="Pfam" id="PF00849">
    <property type="entry name" value="PseudoU_synth_2"/>
    <property type="match status" value="1"/>
</dbReference>
<comment type="similarity">
    <text evidence="1">Belongs to the pseudouridine synthase RluA family.</text>
</comment>
<accession>A0A2V0NQQ9</accession>
<dbReference type="GO" id="GO:0009982">
    <property type="term" value="F:pseudouridine synthase activity"/>
    <property type="evidence" value="ECO:0007669"/>
    <property type="project" value="InterPro"/>
</dbReference>
<protein>
    <recommendedName>
        <fullName evidence="3">Pseudouridine synthase RsuA/RluA-like domain-containing protein</fullName>
    </recommendedName>
</protein>
<sequence>MRAAAARTARGSSSSSSSSSSALLLRHRMRGAAAGRGPASAAAAPAPPASCGGDGEPPRRAAPRRGGGEPQPLKRHMRVVETAVAPPGFAPARLPEALRALLPHRYPSDTAAKKACRRGEVLVNGAKGMVEDRVEAGATIEIVQRCGSDPVAAAGRPGLGVVFEDDHMACVVKPQGLPTQGGGEGTLQGRIKYCLAASSAEGCLPRPHQAHRLDAATGGLVLVGKTRRALAALSGDLSAHRMQKRYTAIVHGRLDGEGVVDWQLDGRPAVTLFRAVAHAHAPPAPQQQQAPAALAGGPGWAVGGEGSAAGGGGGGGGDAGAHGQGRADGWLTRVHLWPKTGRTHQLRKHMAYIGHPILGDPLYRHHHIRQGVAAERRDIGPLLAGMLEHARSGGGGAGGDGGDGGEAGDGGAPDGSAPQRPSAEAGQGGGGAEEAADAQGGEEEDEEGGSDKGGAASAAGGGQGAGGAAPVQPMCLWAVELRLRHPVTREPLHLSIPDPPAYGALCPLDDASAT</sequence>
<dbReference type="CDD" id="cd02869">
    <property type="entry name" value="PseudoU_synth_RluA_like"/>
    <property type="match status" value="1"/>
</dbReference>
<evidence type="ECO:0000313" key="4">
    <source>
        <dbReference type="EMBL" id="GBF90008.1"/>
    </source>
</evidence>
<evidence type="ECO:0000256" key="1">
    <source>
        <dbReference type="ARBA" id="ARBA00010876"/>
    </source>
</evidence>
<feature type="domain" description="Pseudouridine synthase RsuA/RluA-like" evidence="3">
    <location>
        <begin position="167"/>
        <end position="351"/>
    </location>
</feature>
<feature type="compositionally biased region" description="Low complexity" evidence="2">
    <location>
        <begin position="281"/>
        <end position="295"/>
    </location>
</feature>
<feature type="compositionally biased region" description="Gly residues" evidence="2">
    <location>
        <begin position="392"/>
        <end position="413"/>
    </location>
</feature>
<feature type="compositionally biased region" description="Low complexity" evidence="2">
    <location>
        <begin position="414"/>
        <end position="425"/>
    </location>
</feature>
<feature type="compositionally biased region" description="Acidic residues" evidence="2">
    <location>
        <begin position="434"/>
        <end position="448"/>
    </location>
</feature>
<dbReference type="PANTHER" id="PTHR21600">
    <property type="entry name" value="MITOCHONDRIAL RNA PSEUDOURIDINE SYNTHASE"/>
    <property type="match status" value="1"/>
</dbReference>
<dbReference type="Gene3D" id="3.30.2350.10">
    <property type="entry name" value="Pseudouridine synthase"/>
    <property type="match status" value="1"/>
</dbReference>
<proteinExistence type="inferred from homology"/>
<dbReference type="InterPro" id="IPR006145">
    <property type="entry name" value="PsdUridine_synth_RsuA/RluA"/>
</dbReference>